<dbReference type="InterPro" id="IPR022919">
    <property type="entry name" value="Pept_M48_protease_HtpX"/>
</dbReference>
<evidence type="ECO:0000256" key="5">
    <source>
        <dbReference type="ARBA" id="ARBA00022692"/>
    </source>
</evidence>
<dbReference type="Proteomes" id="UP000727654">
    <property type="component" value="Unassembled WGS sequence"/>
</dbReference>
<evidence type="ECO:0000256" key="6">
    <source>
        <dbReference type="ARBA" id="ARBA00022723"/>
    </source>
</evidence>
<keyword evidence="6 12" id="KW-0479">Metal-binding</keyword>
<dbReference type="InterPro" id="IPR050083">
    <property type="entry name" value="HtpX_protease"/>
</dbReference>
<dbReference type="HAMAP" id="MF_00188">
    <property type="entry name" value="Pept_M48_protease_HtpX"/>
    <property type="match status" value="1"/>
</dbReference>
<feature type="active site" evidence="12">
    <location>
        <position position="152"/>
    </location>
</feature>
<dbReference type="Gene3D" id="3.30.2010.10">
    <property type="entry name" value="Metalloproteases ('zincins'), catalytic domain"/>
    <property type="match status" value="1"/>
</dbReference>
<feature type="transmembrane region" description="Helical" evidence="12">
    <location>
        <begin position="161"/>
        <end position="185"/>
    </location>
</feature>
<comment type="caution">
    <text evidence="14">The sequence shown here is derived from an EMBL/GenBank/DDBJ whole genome shotgun (WGS) entry which is preliminary data.</text>
</comment>
<reference evidence="14 15" key="1">
    <citation type="submission" date="2021-08" db="EMBL/GenBank/DDBJ databases">
        <authorList>
            <person name="Peeters C."/>
        </authorList>
    </citation>
    <scope>NUCLEOTIDE SEQUENCE [LARGE SCALE GENOMIC DNA]</scope>
    <source>
        <strain evidence="14 15">LMG 23992</strain>
    </source>
</reference>
<dbReference type="Pfam" id="PF01435">
    <property type="entry name" value="Peptidase_M48"/>
    <property type="match status" value="1"/>
</dbReference>
<organism evidence="14 15">
    <name type="scientific">Cupriavidus laharis</name>
    <dbReference type="NCBI Taxonomy" id="151654"/>
    <lineage>
        <taxon>Bacteria</taxon>
        <taxon>Pseudomonadati</taxon>
        <taxon>Pseudomonadota</taxon>
        <taxon>Betaproteobacteria</taxon>
        <taxon>Burkholderiales</taxon>
        <taxon>Burkholderiaceae</taxon>
        <taxon>Cupriavidus</taxon>
    </lineage>
</organism>
<keyword evidence="7 12" id="KW-0378">Hydrolase</keyword>
<dbReference type="PANTHER" id="PTHR43221">
    <property type="entry name" value="PROTEASE HTPX"/>
    <property type="match status" value="1"/>
</dbReference>
<name>A0ABN7YJT1_9BURK</name>
<dbReference type="EMBL" id="CAJZAI010000005">
    <property type="protein sequence ID" value="CAG9173758.1"/>
    <property type="molecule type" value="Genomic_DNA"/>
</dbReference>
<accession>A0ABN7YJT1</accession>
<keyword evidence="15" id="KW-1185">Reference proteome</keyword>
<feature type="domain" description="Peptidase M48" evidence="13">
    <location>
        <begin position="93"/>
        <end position="298"/>
    </location>
</feature>
<evidence type="ECO:0000256" key="8">
    <source>
        <dbReference type="ARBA" id="ARBA00022833"/>
    </source>
</evidence>
<evidence type="ECO:0000259" key="13">
    <source>
        <dbReference type="Pfam" id="PF01435"/>
    </source>
</evidence>
<keyword evidence="9 12" id="KW-1133">Transmembrane helix</keyword>
<dbReference type="EC" id="3.4.24.-" evidence="12"/>
<dbReference type="GO" id="GO:0008233">
    <property type="term" value="F:peptidase activity"/>
    <property type="evidence" value="ECO:0007669"/>
    <property type="project" value="UniProtKB-KW"/>
</dbReference>
<comment type="similarity">
    <text evidence="2 12">Belongs to the peptidase M48B family.</text>
</comment>
<feature type="transmembrane region" description="Helical" evidence="12">
    <location>
        <begin position="197"/>
        <end position="217"/>
    </location>
</feature>
<evidence type="ECO:0000256" key="12">
    <source>
        <dbReference type="HAMAP-Rule" id="MF_00188"/>
    </source>
</evidence>
<evidence type="ECO:0000256" key="3">
    <source>
        <dbReference type="ARBA" id="ARBA00022475"/>
    </source>
</evidence>
<feature type="transmembrane region" description="Helical" evidence="12">
    <location>
        <begin position="21"/>
        <end position="45"/>
    </location>
</feature>
<evidence type="ECO:0000256" key="11">
    <source>
        <dbReference type="ARBA" id="ARBA00023136"/>
    </source>
</evidence>
<keyword evidence="3 12" id="KW-1003">Cell membrane</keyword>
<keyword evidence="4 12" id="KW-0645">Protease</keyword>
<evidence type="ECO:0000256" key="10">
    <source>
        <dbReference type="ARBA" id="ARBA00023049"/>
    </source>
</evidence>
<gene>
    <name evidence="14" type="primary">htpX_1</name>
    <name evidence="12" type="synonym">htpX</name>
    <name evidence="14" type="ORF">LMG23992_02535</name>
</gene>
<keyword evidence="11 12" id="KW-0472">Membrane</keyword>
<dbReference type="CDD" id="cd07336">
    <property type="entry name" value="M48B_HtpX_like"/>
    <property type="match status" value="1"/>
</dbReference>
<dbReference type="NCBIfam" id="NF002363">
    <property type="entry name" value="PRK01345.1"/>
    <property type="match status" value="1"/>
</dbReference>
<keyword evidence="5 12" id="KW-0812">Transmembrane</keyword>
<dbReference type="PANTHER" id="PTHR43221:SF1">
    <property type="entry name" value="PROTEASE HTPX"/>
    <property type="match status" value="1"/>
</dbReference>
<evidence type="ECO:0000256" key="4">
    <source>
        <dbReference type="ARBA" id="ARBA00022670"/>
    </source>
</evidence>
<keyword evidence="10 12" id="KW-0482">Metalloprotease</keyword>
<proteinExistence type="inferred from homology"/>
<comment type="cofactor">
    <cofactor evidence="12">
        <name>Zn(2+)</name>
        <dbReference type="ChEBI" id="CHEBI:29105"/>
    </cofactor>
    <text evidence="12">Binds 1 zinc ion per subunit.</text>
</comment>
<comment type="subcellular location">
    <subcellularLocation>
        <location evidence="1 12">Cell membrane</location>
        <topology evidence="1 12">Multi-pass membrane protein</topology>
    </subcellularLocation>
</comment>
<sequence>MVSAPGRIRGAGHDYTEITSMFNWVKTFMLMAAITALFIVIGGMIGGRNGMMFALLMALGMNFFSYWFSDKMVLRMYNAQEVDAGSAPQFYGMVQELAQRAGLPMPRVYLINEDAPNAFATGRNPEHAAVAATTGILRVLSERELRGVMAHELAHVRHRDILTSTIAATMAGAISALANMAMFFGGRDENGNRTNPIASIAVAILAPLAASLIQMAISRAREFEADRGGAEISGDPQALASALDKIHRYAQGIPFQAAEEHPATAQMMIMNPLSGGGIANLFSTHPATEERIARLMQMAQTGTYPA</sequence>
<dbReference type="GO" id="GO:0006508">
    <property type="term" value="P:proteolysis"/>
    <property type="evidence" value="ECO:0007669"/>
    <property type="project" value="UniProtKB-KW"/>
</dbReference>
<evidence type="ECO:0000256" key="2">
    <source>
        <dbReference type="ARBA" id="ARBA00009779"/>
    </source>
</evidence>
<feature type="transmembrane region" description="Helical" evidence="12">
    <location>
        <begin position="51"/>
        <end position="68"/>
    </location>
</feature>
<evidence type="ECO:0000256" key="9">
    <source>
        <dbReference type="ARBA" id="ARBA00022989"/>
    </source>
</evidence>
<feature type="binding site" evidence="12">
    <location>
        <position position="222"/>
    </location>
    <ligand>
        <name>Zn(2+)</name>
        <dbReference type="ChEBI" id="CHEBI:29105"/>
        <note>catalytic</note>
    </ligand>
</feature>
<evidence type="ECO:0000256" key="1">
    <source>
        <dbReference type="ARBA" id="ARBA00004651"/>
    </source>
</evidence>
<dbReference type="InterPro" id="IPR001915">
    <property type="entry name" value="Peptidase_M48"/>
</dbReference>
<evidence type="ECO:0000313" key="15">
    <source>
        <dbReference type="Proteomes" id="UP000727654"/>
    </source>
</evidence>
<dbReference type="NCBIfam" id="NF002826">
    <property type="entry name" value="PRK03001.1"/>
    <property type="match status" value="1"/>
</dbReference>
<protein>
    <recommendedName>
        <fullName evidence="12">Protease HtpX homolog</fullName>
        <ecNumber evidence="12">3.4.24.-</ecNumber>
    </recommendedName>
</protein>
<evidence type="ECO:0000256" key="7">
    <source>
        <dbReference type="ARBA" id="ARBA00022801"/>
    </source>
</evidence>
<keyword evidence="8 12" id="KW-0862">Zinc</keyword>
<feature type="binding site" evidence="12">
    <location>
        <position position="155"/>
    </location>
    <ligand>
        <name>Zn(2+)</name>
        <dbReference type="ChEBI" id="CHEBI:29105"/>
        <note>catalytic</note>
    </ligand>
</feature>
<evidence type="ECO:0000313" key="14">
    <source>
        <dbReference type="EMBL" id="CAG9173758.1"/>
    </source>
</evidence>
<feature type="binding site" evidence="12">
    <location>
        <position position="151"/>
    </location>
    <ligand>
        <name>Zn(2+)</name>
        <dbReference type="ChEBI" id="CHEBI:29105"/>
        <note>catalytic</note>
    </ligand>
</feature>